<evidence type="ECO:0000313" key="2">
    <source>
        <dbReference type="Proteomes" id="UP000502260"/>
    </source>
</evidence>
<reference evidence="2" key="1">
    <citation type="submission" date="2020-03" db="EMBL/GenBank/DDBJ databases">
        <title>Complete genome sequence of sulfur-oxidizing bacterium skT11.</title>
        <authorList>
            <person name="Kanda M."/>
            <person name="Kojima H."/>
            <person name="Fukui M."/>
        </authorList>
    </citation>
    <scope>NUCLEOTIDE SEQUENCE [LARGE SCALE GENOMIC DNA]</scope>
    <source>
        <strain evidence="2">skT11</strain>
    </source>
</reference>
<dbReference type="KEGG" id="slac:SKTS_29390"/>
<sequence>MREETNNRIEPVMIASQSIPLSYQPNVIFIPEPLRVCGNCHFWLGPRVRNGRFGYAALSGVAGSCCNKTHKLESSEALPGKATPLSNPDCPIWSRCC</sequence>
<accession>A0A6F8VE04</accession>
<dbReference type="EMBL" id="AP022853">
    <property type="protein sequence ID" value="BCB28053.1"/>
    <property type="molecule type" value="Genomic_DNA"/>
</dbReference>
<proteinExistence type="predicted"/>
<evidence type="ECO:0000313" key="1">
    <source>
        <dbReference type="EMBL" id="BCB28053.1"/>
    </source>
</evidence>
<dbReference type="AlphaFoldDB" id="A0A6F8VE04"/>
<dbReference type="Proteomes" id="UP000502260">
    <property type="component" value="Chromosome"/>
</dbReference>
<name>A0A6F8VE04_9PROT</name>
<dbReference type="RefSeq" id="WP_173066781.1">
    <property type="nucleotide sequence ID" value="NZ_AP022853.1"/>
</dbReference>
<organism evidence="1 2">
    <name type="scientific">Sulfurimicrobium lacus</name>
    <dbReference type="NCBI Taxonomy" id="2715678"/>
    <lineage>
        <taxon>Bacteria</taxon>
        <taxon>Pseudomonadati</taxon>
        <taxon>Pseudomonadota</taxon>
        <taxon>Betaproteobacteria</taxon>
        <taxon>Nitrosomonadales</taxon>
        <taxon>Sulfuricellaceae</taxon>
        <taxon>Sulfurimicrobium</taxon>
    </lineage>
</organism>
<protein>
    <submittedName>
        <fullName evidence="1">Uncharacterized protein</fullName>
    </submittedName>
</protein>
<keyword evidence="2" id="KW-1185">Reference proteome</keyword>
<gene>
    <name evidence="1" type="ORF">SKTS_29390</name>
</gene>